<dbReference type="Proteomes" id="UP000066284">
    <property type="component" value="Chromosome 1"/>
</dbReference>
<accession>A0A0S4KTW2</accession>
<dbReference type="EMBL" id="LN885086">
    <property type="protein sequence ID" value="CUQ67799.1"/>
    <property type="molecule type" value="Genomic_DNA"/>
</dbReference>
<keyword evidence="2" id="KW-1185">Reference proteome</keyword>
<sequence length="160" mass="16713">MKPSDKETTESKGVDVTSALAAALKQLCQRLRDHGLSVKLGAPGDDSDLALWPWQLTPGSSPRSAPVGGSAPTLSAQTPIILELRFLLVSNKDSEDAVHALTLAQTILAQSPIMQVSDTPVQIASESLAPDHLAALFTAAGMCLSLSSAYVARCTVLPHS</sequence>
<protein>
    <submittedName>
        <fullName evidence="1">Uncharacterized protein</fullName>
    </submittedName>
</protein>
<dbReference type="KEGG" id="nio:NITINOP_2827"/>
<proteinExistence type="predicted"/>
<evidence type="ECO:0000313" key="2">
    <source>
        <dbReference type="Proteomes" id="UP000066284"/>
    </source>
</evidence>
<evidence type="ECO:0000313" key="1">
    <source>
        <dbReference type="EMBL" id="CUQ67799.1"/>
    </source>
</evidence>
<name>A0A0S4KTW2_9BACT</name>
<reference evidence="2" key="1">
    <citation type="submission" date="2015-09" db="EMBL/GenBank/DDBJ databases">
        <authorList>
            <person name="Daims H."/>
        </authorList>
    </citation>
    <scope>NUCLEOTIDE SEQUENCE [LARGE SCALE GENOMIC DNA]</scope>
</reference>
<organism evidence="1 2">
    <name type="scientific">Candidatus Nitrospira inopinata</name>
    <dbReference type="NCBI Taxonomy" id="1715989"/>
    <lineage>
        <taxon>Bacteria</taxon>
        <taxon>Pseudomonadati</taxon>
        <taxon>Nitrospirota</taxon>
        <taxon>Nitrospiria</taxon>
        <taxon>Nitrospirales</taxon>
        <taxon>Nitrospiraceae</taxon>
        <taxon>Nitrospira</taxon>
    </lineage>
</organism>
<dbReference type="AlphaFoldDB" id="A0A0S4KTW2"/>
<gene>
    <name evidence="1" type="ORF">NITINOP_2827</name>
</gene>
<dbReference type="STRING" id="1715989.NITINOP_2827"/>